<proteinExistence type="predicted"/>
<reference evidence="3 4" key="1">
    <citation type="journal article" date="2009" name="Int. J. Syst. Evol. Microbiol.">
        <title>Nocardioides caeni sp. nov., isolated from wastewater.</title>
        <authorList>
            <person name="Yoon J.H."/>
            <person name="Kang S.J."/>
            <person name="Park S."/>
            <person name="Kim W."/>
            <person name="Oh T.K."/>
        </authorList>
    </citation>
    <scope>NUCLEOTIDE SEQUENCE [LARGE SCALE GENOMIC DNA]</scope>
    <source>
        <strain evidence="3 4">DSM 23134</strain>
    </source>
</reference>
<dbReference type="AlphaFoldDB" id="A0A4S8NAP0"/>
<evidence type="ECO:0000256" key="1">
    <source>
        <dbReference type="SAM" id="Coils"/>
    </source>
</evidence>
<evidence type="ECO:0008006" key="5">
    <source>
        <dbReference type="Google" id="ProtNLM"/>
    </source>
</evidence>
<sequence>MALVPRVLVSLTAVAVTAGLVLVPSTTTAAPAIAAAAPSAGSAPSAECTRAQSSLARARRNKVAADRAVLRAKRELRRAQRNDRPAKVTRARKRNLAAANRRRAVAARRVVHWQGVKRSACAQPASEPEVQIGQQLDLLSLLLGGGAVGTISASQLAVLLDKVLPGISGHLDPTQLAGVLTGFNAGSGLSLGQLTSLLGGGFDPGDVADLLTGSADPAAVQEFLTNIVGQLSALGGGTLPPAPLDPAQLLALTDLLAGITGNLGPIQLGGLLALLAAGTGESGALDLDELTTLLDGLLPGLADQFDPSELTALLSAFDAGAPGAAELADLLGGLFSPEQLLSVLAGTPTDALFGEVIAQVLGQFAAVAGGSLPVIGTLDPSVLTDLLDTVTGLLGGLLGGSGGGGGEGGNPLCQILPILC</sequence>
<keyword evidence="2" id="KW-0732">Signal</keyword>
<dbReference type="RefSeq" id="WP_136562656.1">
    <property type="nucleotide sequence ID" value="NZ_BAABLS010000010.1"/>
</dbReference>
<name>A0A4S8NAP0_9ACTN</name>
<evidence type="ECO:0000313" key="3">
    <source>
        <dbReference type="EMBL" id="THV13195.1"/>
    </source>
</evidence>
<dbReference type="EMBL" id="STGW01000005">
    <property type="protein sequence ID" value="THV13195.1"/>
    <property type="molecule type" value="Genomic_DNA"/>
</dbReference>
<gene>
    <name evidence="3" type="ORF">E9934_09455</name>
</gene>
<evidence type="ECO:0000313" key="4">
    <source>
        <dbReference type="Proteomes" id="UP000307087"/>
    </source>
</evidence>
<evidence type="ECO:0000256" key="2">
    <source>
        <dbReference type="SAM" id="SignalP"/>
    </source>
</evidence>
<feature type="signal peptide" evidence="2">
    <location>
        <begin position="1"/>
        <end position="29"/>
    </location>
</feature>
<accession>A0A4S8NAP0</accession>
<keyword evidence="1" id="KW-0175">Coiled coil</keyword>
<feature type="chain" id="PRO_5020397559" description="Choice-of-anchor G family protein" evidence="2">
    <location>
        <begin position="30"/>
        <end position="420"/>
    </location>
</feature>
<organism evidence="3 4">
    <name type="scientific">Nocardioides caeni</name>
    <dbReference type="NCBI Taxonomy" id="574700"/>
    <lineage>
        <taxon>Bacteria</taxon>
        <taxon>Bacillati</taxon>
        <taxon>Actinomycetota</taxon>
        <taxon>Actinomycetes</taxon>
        <taxon>Propionibacteriales</taxon>
        <taxon>Nocardioidaceae</taxon>
        <taxon>Nocardioides</taxon>
    </lineage>
</organism>
<comment type="caution">
    <text evidence="3">The sequence shown here is derived from an EMBL/GenBank/DDBJ whole genome shotgun (WGS) entry which is preliminary data.</text>
</comment>
<dbReference type="Proteomes" id="UP000307087">
    <property type="component" value="Unassembled WGS sequence"/>
</dbReference>
<keyword evidence="4" id="KW-1185">Reference proteome</keyword>
<feature type="coiled-coil region" evidence="1">
    <location>
        <begin position="55"/>
        <end position="82"/>
    </location>
</feature>
<protein>
    <recommendedName>
        <fullName evidence="5">Choice-of-anchor G family protein</fullName>
    </recommendedName>
</protein>